<dbReference type="Gene3D" id="1.10.443.10">
    <property type="entry name" value="Intergrase catalytic core"/>
    <property type="match status" value="1"/>
</dbReference>
<protein>
    <submittedName>
        <fullName evidence="6">Tyrosine recombinase XerC</fullName>
    </submittedName>
</protein>
<sequence>MTISKTPSGRWRVRVKSGRAKVADRTFDLKRDAEAWQASQKRALDLGEHVDPRAGKELLGAALDRWHAGREGAIASSTFTNEGYALKHAQTIRSRPMSAVTTNDLNSLYTTMLRTLGRDTVVRFRQTLSAFFSWAVDHKVIAKNPVTASKVPTGTAQSQRREIFPFTLEELRAVHARLVGTTTKANADIALVLGLTGLRWGELVSLRVRDVQQLPYPALRVSRSKPDGEPVRNITKGGKPRTVPLTDDAAAIILPLLTARKPDDLVFASATGSFRSGNNWKRDAHWTQHGMGRRVQDLRHTAATLWLQSGVDLKTVQAWLGHSTAKLTADTYSHYMGSDADTAAIARMNAVLSAAPLRPPRTIKRQSR</sequence>
<evidence type="ECO:0000313" key="7">
    <source>
        <dbReference type="Proteomes" id="UP000274841"/>
    </source>
</evidence>
<dbReference type="Pfam" id="PF26003">
    <property type="entry name" value="Integrase_N_phage"/>
    <property type="match status" value="1"/>
</dbReference>
<feature type="region of interest" description="Disordered" evidence="4">
    <location>
        <begin position="221"/>
        <end position="240"/>
    </location>
</feature>
<dbReference type="InterPro" id="IPR050090">
    <property type="entry name" value="Tyrosine_recombinase_XerCD"/>
</dbReference>
<evidence type="ECO:0000256" key="3">
    <source>
        <dbReference type="ARBA" id="ARBA00023172"/>
    </source>
</evidence>
<dbReference type="GO" id="GO:0006310">
    <property type="term" value="P:DNA recombination"/>
    <property type="evidence" value="ECO:0007669"/>
    <property type="project" value="UniProtKB-KW"/>
</dbReference>
<proteinExistence type="inferred from homology"/>
<dbReference type="InterPro" id="IPR002104">
    <property type="entry name" value="Integrase_catalytic"/>
</dbReference>
<dbReference type="RefSeq" id="WP_164734093.1">
    <property type="nucleotide sequence ID" value="NZ_CP031422.1"/>
</dbReference>
<dbReference type="SUPFAM" id="SSF56349">
    <property type="entry name" value="DNA breaking-rejoining enzymes"/>
    <property type="match status" value="1"/>
</dbReference>
<dbReference type="CDD" id="cd00796">
    <property type="entry name" value="INT_Rci_Hp1_C"/>
    <property type="match status" value="1"/>
</dbReference>
<dbReference type="PANTHER" id="PTHR30349">
    <property type="entry name" value="PHAGE INTEGRASE-RELATED"/>
    <property type="match status" value="1"/>
</dbReference>
<gene>
    <name evidence="6" type="primary">xerC_3</name>
    <name evidence="6" type="ORF">CVS54_01739</name>
</gene>
<evidence type="ECO:0000256" key="2">
    <source>
        <dbReference type="ARBA" id="ARBA00023125"/>
    </source>
</evidence>
<evidence type="ECO:0000256" key="4">
    <source>
        <dbReference type="SAM" id="MobiDB-lite"/>
    </source>
</evidence>
<dbReference type="InterPro" id="IPR058717">
    <property type="entry name" value="Phage_L5_Integrase_N"/>
</dbReference>
<comment type="similarity">
    <text evidence="1">Belongs to the 'phage' integrase family.</text>
</comment>
<dbReference type="AlphaFoldDB" id="A0A3S9WK19"/>
<dbReference type="PANTHER" id="PTHR30349:SF64">
    <property type="entry name" value="PROPHAGE INTEGRASE INTD-RELATED"/>
    <property type="match status" value="1"/>
</dbReference>
<dbReference type="GO" id="GO:0003677">
    <property type="term" value="F:DNA binding"/>
    <property type="evidence" value="ECO:0007669"/>
    <property type="project" value="UniProtKB-KW"/>
</dbReference>
<reference evidence="6 7" key="1">
    <citation type="submission" date="2018-08" db="EMBL/GenBank/DDBJ databases">
        <title>Microbacterium oxydans strain HG3.</title>
        <authorList>
            <person name="ORTET P."/>
        </authorList>
    </citation>
    <scope>NUCLEOTIDE SEQUENCE [LARGE SCALE GENOMIC DNA]</scope>
    <source>
        <strain evidence="6 7">HG3</strain>
    </source>
</reference>
<name>A0A3S9WK19_9MICO</name>
<dbReference type="InterPro" id="IPR013762">
    <property type="entry name" value="Integrase-like_cat_sf"/>
</dbReference>
<evidence type="ECO:0000259" key="5">
    <source>
        <dbReference type="PROSITE" id="PS51898"/>
    </source>
</evidence>
<feature type="domain" description="Tyr recombinase" evidence="5">
    <location>
        <begin position="161"/>
        <end position="347"/>
    </location>
</feature>
<dbReference type="InterPro" id="IPR011010">
    <property type="entry name" value="DNA_brk_join_enz"/>
</dbReference>
<dbReference type="InterPro" id="IPR010998">
    <property type="entry name" value="Integrase_recombinase_N"/>
</dbReference>
<dbReference type="EMBL" id="CP031422">
    <property type="protein sequence ID" value="AZS40410.1"/>
    <property type="molecule type" value="Genomic_DNA"/>
</dbReference>
<dbReference type="PROSITE" id="PS51898">
    <property type="entry name" value="TYR_RECOMBINASE"/>
    <property type="match status" value="1"/>
</dbReference>
<dbReference type="Gene3D" id="1.10.150.130">
    <property type="match status" value="1"/>
</dbReference>
<organism evidence="6 7">
    <name type="scientific">Microbacterium oxydans</name>
    <dbReference type="NCBI Taxonomy" id="82380"/>
    <lineage>
        <taxon>Bacteria</taxon>
        <taxon>Bacillati</taxon>
        <taxon>Actinomycetota</taxon>
        <taxon>Actinomycetes</taxon>
        <taxon>Micrococcales</taxon>
        <taxon>Microbacteriaceae</taxon>
        <taxon>Microbacterium</taxon>
    </lineage>
</organism>
<accession>A0A3S9WK19</accession>
<dbReference type="GO" id="GO:0015074">
    <property type="term" value="P:DNA integration"/>
    <property type="evidence" value="ECO:0007669"/>
    <property type="project" value="InterPro"/>
</dbReference>
<dbReference type="Pfam" id="PF00589">
    <property type="entry name" value="Phage_integrase"/>
    <property type="match status" value="1"/>
</dbReference>
<dbReference type="Proteomes" id="UP000274841">
    <property type="component" value="Chromosome"/>
</dbReference>
<dbReference type="KEGG" id="moy:CVS54_01739"/>
<keyword evidence="3" id="KW-0233">DNA recombination</keyword>
<keyword evidence="2" id="KW-0238">DNA-binding</keyword>
<evidence type="ECO:0000313" key="6">
    <source>
        <dbReference type="EMBL" id="AZS40410.1"/>
    </source>
</evidence>
<evidence type="ECO:0000256" key="1">
    <source>
        <dbReference type="ARBA" id="ARBA00008857"/>
    </source>
</evidence>